<keyword evidence="3" id="KW-1185">Reference proteome</keyword>
<organism evidence="2 3">
    <name type="scientific">Peltaster fructicola</name>
    <dbReference type="NCBI Taxonomy" id="286661"/>
    <lineage>
        <taxon>Eukaryota</taxon>
        <taxon>Fungi</taxon>
        <taxon>Dikarya</taxon>
        <taxon>Ascomycota</taxon>
        <taxon>Pezizomycotina</taxon>
        <taxon>Dothideomycetes</taxon>
        <taxon>Dothideomycetes incertae sedis</taxon>
        <taxon>Peltaster</taxon>
    </lineage>
</organism>
<feature type="transmembrane region" description="Helical" evidence="1">
    <location>
        <begin position="144"/>
        <end position="165"/>
    </location>
</feature>
<dbReference type="AlphaFoldDB" id="A0A6H0Y110"/>
<gene>
    <name evidence="2" type="ORF">AMS68_006214</name>
</gene>
<feature type="transmembrane region" description="Helical" evidence="1">
    <location>
        <begin position="20"/>
        <end position="39"/>
    </location>
</feature>
<dbReference type="Proteomes" id="UP000503462">
    <property type="component" value="Chromosome 4"/>
</dbReference>
<dbReference type="EMBL" id="CP051142">
    <property type="protein sequence ID" value="QIX00697.1"/>
    <property type="molecule type" value="Genomic_DNA"/>
</dbReference>
<keyword evidence="1" id="KW-0472">Membrane</keyword>
<evidence type="ECO:0000256" key="1">
    <source>
        <dbReference type="SAM" id="Phobius"/>
    </source>
</evidence>
<evidence type="ECO:0000313" key="3">
    <source>
        <dbReference type="Proteomes" id="UP000503462"/>
    </source>
</evidence>
<feature type="transmembrane region" description="Helical" evidence="1">
    <location>
        <begin position="106"/>
        <end position="124"/>
    </location>
</feature>
<accession>A0A6H0Y110</accession>
<feature type="transmembrane region" description="Helical" evidence="1">
    <location>
        <begin position="80"/>
        <end position="99"/>
    </location>
</feature>
<name>A0A6H0Y110_9PEZI</name>
<keyword evidence="1" id="KW-1133">Transmembrane helix</keyword>
<proteinExistence type="predicted"/>
<evidence type="ECO:0000313" key="2">
    <source>
        <dbReference type="EMBL" id="QIX00697.1"/>
    </source>
</evidence>
<reference evidence="2 3" key="1">
    <citation type="journal article" date="2016" name="Sci. Rep.">
        <title>Peltaster fructicola genome reveals evolution from an invasive phytopathogen to an ectophytic parasite.</title>
        <authorList>
            <person name="Xu C."/>
            <person name="Chen H."/>
            <person name="Gleason M.L."/>
            <person name="Xu J.R."/>
            <person name="Liu H."/>
            <person name="Zhang R."/>
            <person name="Sun G."/>
        </authorList>
    </citation>
    <scope>NUCLEOTIDE SEQUENCE [LARGE SCALE GENOMIC DNA]</scope>
    <source>
        <strain evidence="2 3">LNHT1506</strain>
    </source>
</reference>
<keyword evidence="1" id="KW-0812">Transmembrane</keyword>
<sequence>MFPSVIVSCIARSSPFRHVWFTDGYIEFGLLACLISIYISSKIQTVLPAYLTTGILSFTTGIAISIRVLYVSNISNPLEIWPALGCMALFAVSFITVLIRRQDNKALHLHLCATLASIWFLAAANYRLSMGPGKHNGEMYGPRLSRFMLSNTAVALLHIICLACMQNGEAGEDSEEGSIRLPAADDHQQMWPHGSDSKSMV</sequence>
<protein>
    <submittedName>
        <fullName evidence="2">Uncharacterized protein</fullName>
    </submittedName>
</protein>
<feature type="transmembrane region" description="Helical" evidence="1">
    <location>
        <begin position="46"/>
        <end position="68"/>
    </location>
</feature>